<dbReference type="EMBL" id="UINC01001598">
    <property type="protein sequence ID" value="SUZ84609.1"/>
    <property type="molecule type" value="Genomic_DNA"/>
</dbReference>
<keyword evidence="1" id="KW-0560">Oxidoreductase</keyword>
<sequence length="415" mass="46269">MKEGKHVVIVGAGPGGTVLSYLLAKAGIRTTLIERHHDFSREFRGEVLMPGGLEPLDQIGLWEDLEKVPHVKLDYVKIFINQQHAVSLELTNNAYSRYKPRWISQPDFLEMLVEKSAQYPNFTFLRGRRVRDLVRKNNRVAGVLTDNTNSANKILSDLVVGTDGRSSIVRARSGIGFKSDPMPMDIVWVKIPRGDVRICKALRAYAGGGRLLICAPTYDGNIQLGLVIKKGSFRELRNMGIPHLIDLMAEQVDSAMANHLIQVKEKDLKPFLLSTVSDRVERWSLPGLLLLGDAAHTSSPVGAQGLNLAIRDSIVAANHLIPAFLDEVRSDDLDQVTFNIESERITEIQTIQKIQARPPKILLRDTWWTKMLFRIITALGRGRSIIAPSDGVFGKIAWGVSEVKWSGVNKDIETT</sequence>
<dbReference type="PRINTS" id="PR00420">
    <property type="entry name" value="RNGMNOXGNASE"/>
</dbReference>
<protein>
    <recommendedName>
        <fullName evidence="2">FAD-binding domain-containing protein</fullName>
    </recommendedName>
</protein>
<name>A0A381R167_9ZZZZ</name>
<evidence type="ECO:0000259" key="2">
    <source>
        <dbReference type="Pfam" id="PF01494"/>
    </source>
</evidence>
<dbReference type="GO" id="GO:0016491">
    <property type="term" value="F:oxidoreductase activity"/>
    <property type="evidence" value="ECO:0007669"/>
    <property type="project" value="UniProtKB-KW"/>
</dbReference>
<proteinExistence type="predicted"/>
<feature type="domain" description="FAD-binding" evidence="2">
    <location>
        <begin position="6"/>
        <end position="331"/>
    </location>
</feature>
<dbReference type="Gene3D" id="3.50.50.60">
    <property type="entry name" value="FAD/NAD(P)-binding domain"/>
    <property type="match status" value="2"/>
</dbReference>
<dbReference type="PANTHER" id="PTHR43476:SF5">
    <property type="entry name" value="FAD-DEPENDENT MONOOXYGENASE"/>
    <property type="match status" value="1"/>
</dbReference>
<dbReference type="InterPro" id="IPR050631">
    <property type="entry name" value="PheA/TfdB_FAD_monoxygenase"/>
</dbReference>
<organism evidence="3">
    <name type="scientific">marine metagenome</name>
    <dbReference type="NCBI Taxonomy" id="408172"/>
    <lineage>
        <taxon>unclassified sequences</taxon>
        <taxon>metagenomes</taxon>
        <taxon>ecological metagenomes</taxon>
    </lineage>
</organism>
<dbReference type="GO" id="GO:0071949">
    <property type="term" value="F:FAD binding"/>
    <property type="evidence" value="ECO:0007669"/>
    <property type="project" value="InterPro"/>
</dbReference>
<reference evidence="3" key="1">
    <citation type="submission" date="2018-05" db="EMBL/GenBank/DDBJ databases">
        <authorList>
            <person name="Lanie J.A."/>
            <person name="Ng W.-L."/>
            <person name="Kazmierczak K.M."/>
            <person name="Andrzejewski T.M."/>
            <person name="Davidsen T.M."/>
            <person name="Wayne K.J."/>
            <person name="Tettelin H."/>
            <person name="Glass J.I."/>
            <person name="Rusch D."/>
            <person name="Podicherti R."/>
            <person name="Tsui H.-C.T."/>
            <person name="Winkler M.E."/>
        </authorList>
    </citation>
    <scope>NUCLEOTIDE SEQUENCE</scope>
</reference>
<gene>
    <name evidence="3" type="ORF">METZ01_LOCUS37463</name>
</gene>
<evidence type="ECO:0000313" key="3">
    <source>
        <dbReference type="EMBL" id="SUZ84609.1"/>
    </source>
</evidence>
<dbReference type="SUPFAM" id="SSF51905">
    <property type="entry name" value="FAD/NAD(P)-binding domain"/>
    <property type="match status" value="1"/>
</dbReference>
<evidence type="ECO:0000256" key="1">
    <source>
        <dbReference type="ARBA" id="ARBA00023002"/>
    </source>
</evidence>
<dbReference type="InterPro" id="IPR002938">
    <property type="entry name" value="FAD-bd"/>
</dbReference>
<dbReference type="Pfam" id="PF01494">
    <property type="entry name" value="FAD_binding_3"/>
    <property type="match status" value="1"/>
</dbReference>
<dbReference type="AlphaFoldDB" id="A0A381R167"/>
<dbReference type="PANTHER" id="PTHR43476">
    <property type="entry name" value="3-(3-HYDROXY-PHENYL)PROPIONATE/3-HYDROXYCINNAMIC ACID HYDROXYLASE"/>
    <property type="match status" value="1"/>
</dbReference>
<accession>A0A381R167</accession>
<dbReference type="InterPro" id="IPR036188">
    <property type="entry name" value="FAD/NAD-bd_sf"/>
</dbReference>